<dbReference type="Proteomes" id="UP000192591">
    <property type="component" value="Unassembled WGS sequence"/>
</dbReference>
<keyword evidence="3" id="KW-1185">Reference proteome</keyword>
<proteinExistence type="predicted"/>
<feature type="domain" description="Peptidase C39-like" evidence="1">
    <location>
        <begin position="181"/>
        <end position="331"/>
    </location>
</feature>
<name>A0A1V9A6V5_SACPI</name>
<evidence type="ECO:0000313" key="3">
    <source>
        <dbReference type="Proteomes" id="UP000192591"/>
    </source>
</evidence>
<dbReference type="STRING" id="1962155.B1813_10895"/>
<dbReference type="Pfam" id="PF13529">
    <property type="entry name" value="Peptidase_C39_2"/>
    <property type="match status" value="1"/>
</dbReference>
<organism evidence="2 3">
    <name type="scientific">Saccharomonospora piscinae</name>
    <dbReference type="NCBI Taxonomy" id="687388"/>
    <lineage>
        <taxon>Bacteria</taxon>
        <taxon>Bacillati</taxon>
        <taxon>Actinomycetota</taxon>
        <taxon>Actinomycetes</taxon>
        <taxon>Pseudonocardiales</taxon>
        <taxon>Pseudonocardiaceae</taxon>
        <taxon>Saccharomonospora</taxon>
    </lineage>
</organism>
<evidence type="ECO:0000313" key="2">
    <source>
        <dbReference type="EMBL" id="OQO92664.1"/>
    </source>
</evidence>
<reference evidence="2 3" key="1">
    <citation type="submission" date="2017-02" db="EMBL/GenBank/DDBJ databases">
        <title>Draft genome of Saccharomonospora sp. 154.</title>
        <authorList>
            <person name="Alonso-Carmona G.S."/>
            <person name="De La Haba R."/>
            <person name="Vera-Gargallo B."/>
            <person name="Sandoval-Trujillo A.H."/>
            <person name="Ramirez-Duran N."/>
            <person name="Ventosa A."/>
        </authorList>
    </citation>
    <scope>NUCLEOTIDE SEQUENCE [LARGE SCALE GENOMIC DNA]</scope>
    <source>
        <strain evidence="2 3">LRS4.154</strain>
    </source>
</reference>
<comment type="caution">
    <text evidence="2">The sequence shown here is derived from an EMBL/GenBank/DDBJ whole genome shotgun (WGS) entry which is preliminary data.</text>
</comment>
<dbReference type="RefSeq" id="WP_081191697.1">
    <property type="nucleotide sequence ID" value="NZ_MWIH01000005.1"/>
</dbReference>
<evidence type="ECO:0000259" key="1">
    <source>
        <dbReference type="Pfam" id="PF13529"/>
    </source>
</evidence>
<dbReference type="AlphaFoldDB" id="A0A1V9A6V5"/>
<accession>A0A1V9A6V5</accession>
<dbReference type="InterPro" id="IPR039564">
    <property type="entry name" value="Peptidase_C39-like"/>
</dbReference>
<gene>
    <name evidence="2" type="ORF">B1813_10895</name>
</gene>
<sequence>MSSEHHEFSDDAAWRHGEFSGTAVVDGALRLGSPAGVQDGGEYAWWTSPEHELPFEAVEFLPSWNATAPPGTWLAVEVRARTTGDRNTAWFSLGRWSHDESTVRRTSVPGQADEFARVAVDRVTAVGPARFRAYQVRVTLCRAEGTRASPALSAVGVTASAAGPDSDVPSAPGPARGIELPVPRHAQMIHSGHFSEFGGGGAHWCAPACTEMVVEYWGVGPAAADLDWITSERPGRGVVYAARHTFDHAYDGTGNWAFNVAYASRYGLRGRVTRLPSLTEAEHHVAAGVPVVVSLSFAEGELDGADYGSAGHLMVITGFTPTGDVVVNDPATADPALVRRIYPRAQFEAVWLRGRASTAPEAPAAPGGVCYLIAAPRSGATVRAFPD</sequence>
<dbReference type="Gene3D" id="3.90.70.10">
    <property type="entry name" value="Cysteine proteinases"/>
    <property type="match status" value="1"/>
</dbReference>
<protein>
    <recommendedName>
        <fullName evidence="1">Peptidase C39-like domain-containing protein</fullName>
    </recommendedName>
</protein>
<dbReference type="EMBL" id="MWIH01000005">
    <property type="protein sequence ID" value="OQO92664.1"/>
    <property type="molecule type" value="Genomic_DNA"/>
</dbReference>